<evidence type="ECO:0000256" key="2">
    <source>
        <dbReference type="SAM" id="SignalP"/>
    </source>
</evidence>
<reference evidence="3" key="2">
    <citation type="submission" date="2020-11" db="EMBL/GenBank/DDBJ databases">
        <authorList>
            <consortium name="NCBI Pathogen Detection Project"/>
        </authorList>
    </citation>
    <scope>NUCLEOTIDE SEQUENCE</scope>
    <source>
        <strain evidence="3">RS189</strain>
    </source>
</reference>
<dbReference type="Proteomes" id="UP000867745">
    <property type="component" value="Unassembled WGS sequence"/>
</dbReference>
<feature type="chain" id="PRO_5041396751" evidence="2">
    <location>
        <begin position="21"/>
        <end position="102"/>
    </location>
</feature>
<gene>
    <name evidence="3" type="ORF">JAW44_003199</name>
</gene>
<keyword evidence="2" id="KW-0732">Signal</keyword>
<feature type="signal peptide" evidence="2">
    <location>
        <begin position="1"/>
        <end position="20"/>
    </location>
</feature>
<dbReference type="NCBIfam" id="TIGR01690">
    <property type="entry name" value="ICE_RAQPRD"/>
    <property type="match status" value="1"/>
</dbReference>
<organism evidence="3 4">
    <name type="scientific">Citrobacter werkmanii</name>
    <dbReference type="NCBI Taxonomy" id="67827"/>
    <lineage>
        <taxon>Bacteria</taxon>
        <taxon>Pseudomonadati</taxon>
        <taxon>Pseudomonadota</taxon>
        <taxon>Gammaproteobacteria</taxon>
        <taxon>Enterobacterales</taxon>
        <taxon>Enterobacteriaceae</taxon>
        <taxon>Citrobacter</taxon>
        <taxon>Citrobacter freundii complex</taxon>
    </lineage>
</organism>
<dbReference type="Pfam" id="PF09686">
    <property type="entry name" value="Plasmid_RAQPRD"/>
    <property type="match status" value="1"/>
</dbReference>
<sequence>MRSRSLYALLIMLIESQAYASPESTQLALALKQLDGVKTSLERAQTRASTDPQSRYIFDYLQAQQDISTVEQGIRRYLTPARAQPRTVQPLSTSYQRENPDD</sequence>
<protein>
    <submittedName>
        <fullName evidence="3">Raqprd family integrative conjugative element protein</fullName>
    </submittedName>
</protein>
<evidence type="ECO:0000256" key="1">
    <source>
        <dbReference type="SAM" id="MobiDB-lite"/>
    </source>
</evidence>
<dbReference type="EMBL" id="DACUGV010000004">
    <property type="protein sequence ID" value="HAT7593427.1"/>
    <property type="molecule type" value="Genomic_DNA"/>
</dbReference>
<feature type="region of interest" description="Disordered" evidence="1">
    <location>
        <begin position="81"/>
        <end position="102"/>
    </location>
</feature>
<evidence type="ECO:0000313" key="4">
    <source>
        <dbReference type="Proteomes" id="UP000867745"/>
    </source>
</evidence>
<dbReference type="InterPro" id="IPR019110">
    <property type="entry name" value="Uncharacterised_RAQPRD"/>
</dbReference>
<feature type="compositionally biased region" description="Polar residues" evidence="1">
    <location>
        <begin position="86"/>
        <end position="102"/>
    </location>
</feature>
<accession>A0AA38DR50</accession>
<reference evidence="3" key="1">
    <citation type="journal article" date="2018" name="Genome Biol.">
        <title>SKESA: strategic k-mer extension for scrupulous assemblies.</title>
        <authorList>
            <person name="Souvorov A."/>
            <person name="Agarwala R."/>
            <person name="Lipman D.J."/>
        </authorList>
    </citation>
    <scope>NUCLEOTIDE SEQUENCE</scope>
    <source>
        <strain evidence="3">RS189</strain>
    </source>
</reference>
<comment type="caution">
    <text evidence="3">The sequence shown here is derived from an EMBL/GenBank/DDBJ whole genome shotgun (WGS) entry which is preliminary data.</text>
</comment>
<proteinExistence type="predicted"/>
<dbReference type="AlphaFoldDB" id="A0AA38DR50"/>
<evidence type="ECO:0000313" key="3">
    <source>
        <dbReference type="EMBL" id="HAT7593427.1"/>
    </source>
</evidence>
<name>A0AA38DR50_9ENTR</name>